<keyword evidence="6 13" id="KW-0418">Kinase</keyword>
<evidence type="ECO:0000256" key="6">
    <source>
        <dbReference type="ARBA" id="ARBA00022777"/>
    </source>
</evidence>
<keyword evidence="10" id="KW-0472">Membrane</keyword>
<evidence type="ECO:0000259" key="11">
    <source>
        <dbReference type="Pfam" id="PF02518"/>
    </source>
</evidence>
<keyword evidence="5" id="KW-0547">Nucleotide-binding</keyword>
<keyword evidence="7" id="KW-0067">ATP-binding</keyword>
<dbReference type="Pfam" id="PF02518">
    <property type="entry name" value="HATPase_c"/>
    <property type="match status" value="1"/>
</dbReference>
<keyword evidence="3" id="KW-0597">Phosphoprotein</keyword>
<dbReference type="EMBL" id="CP059572">
    <property type="protein sequence ID" value="QXJ20823.1"/>
    <property type="molecule type" value="Genomic_DNA"/>
</dbReference>
<comment type="catalytic activity">
    <reaction evidence="1">
        <text>ATP + protein L-histidine = ADP + protein N-phospho-L-histidine.</text>
        <dbReference type="EC" id="2.7.13.3"/>
    </reaction>
</comment>
<evidence type="ECO:0000256" key="2">
    <source>
        <dbReference type="ARBA" id="ARBA00012438"/>
    </source>
</evidence>
<dbReference type="SUPFAM" id="SSF55874">
    <property type="entry name" value="ATPase domain of HSP90 chaperone/DNA topoisomerase II/histidine kinase"/>
    <property type="match status" value="1"/>
</dbReference>
<dbReference type="PANTHER" id="PTHR24421:SF10">
    <property type="entry name" value="NITRATE_NITRITE SENSOR PROTEIN NARQ"/>
    <property type="match status" value="1"/>
</dbReference>
<feature type="transmembrane region" description="Helical" evidence="10">
    <location>
        <begin position="49"/>
        <end position="73"/>
    </location>
</feature>
<evidence type="ECO:0000256" key="4">
    <source>
        <dbReference type="ARBA" id="ARBA00022679"/>
    </source>
</evidence>
<dbReference type="GO" id="GO:0016301">
    <property type="term" value="F:kinase activity"/>
    <property type="evidence" value="ECO:0007669"/>
    <property type="project" value="UniProtKB-KW"/>
</dbReference>
<evidence type="ECO:0000256" key="5">
    <source>
        <dbReference type="ARBA" id="ARBA00022741"/>
    </source>
</evidence>
<protein>
    <recommendedName>
        <fullName evidence="2">histidine kinase</fullName>
        <ecNumber evidence="2">2.7.13.3</ecNumber>
    </recommendedName>
</protein>
<dbReference type="InterPro" id="IPR003594">
    <property type="entry name" value="HATPase_dom"/>
</dbReference>
<dbReference type="RefSeq" id="WP_231333932.1">
    <property type="nucleotide sequence ID" value="NZ_CP059572.1"/>
</dbReference>
<feature type="transmembrane region" description="Helical" evidence="10">
    <location>
        <begin position="123"/>
        <end position="145"/>
    </location>
</feature>
<dbReference type="Gene3D" id="3.30.565.10">
    <property type="entry name" value="Histidine kinase-like ATPase, C-terminal domain"/>
    <property type="match status" value="1"/>
</dbReference>
<evidence type="ECO:0000256" key="8">
    <source>
        <dbReference type="ARBA" id="ARBA00023012"/>
    </source>
</evidence>
<dbReference type="PANTHER" id="PTHR24421">
    <property type="entry name" value="NITRATE/NITRITE SENSOR PROTEIN NARX-RELATED"/>
    <property type="match status" value="1"/>
</dbReference>
<dbReference type="InterPro" id="IPR050482">
    <property type="entry name" value="Sensor_HK_TwoCompSys"/>
</dbReference>
<proteinExistence type="predicted"/>
<dbReference type="EC" id="2.7.13.3" evidence="2"/>
<keyword evidence="10" id="KW-0812">Transmembrane</keyword>
<dbReference type="CDD" id="cd16917">
    <property type="entry name" value="HATPase_UhpB-NarQ-NarX-like"/>
    <property type="match status" value="1"/>
</dbReference>
<evidence type="ECO:0000256" key="9">
    <source>
        <dbReference type="SAM" id="MobiDB-lite"/>
    </source>
</evidence>
<keyword evidence="10" id="KW-1133">Transmembrane helix</keyword>
<evidence type="ECO:0000313" key="14">
    <source>
        <dbReference type="Proteomes" id="UP001049518"/>
    </source>
</evidence>
<evidence type="ECO:0000256" key="1">
    <source>
        <dbReference type="ARBA" id="ARBA00000085"/>
    </source>
</evidence>
<accession>A0ABX8QQB3</accession>
<keyword evidence="8" id="KW-0902">Two-component regulatory system</keyword>
<feature type="domain" description="Histidine kinase/HSP90-like ATPase" evidence="11">
    <location>
        <begin position="299"/>
        <end position="398"/>
    </location>
</feature>
<feature type="region of interest" description="Disordered" evidence="9">
    <location>
        <begin position="372"/>
        <end position="399"/>
    </location>
</feature>
<dbReference type="Proteomes" id="UP001049518">
    <property type="component" value="Chromosome"/>
</dbReference>
<feature type="domain" description="Signal transduction histidine kinase subgroup 3 dimerisation and phosphoacceptor" evidence="12">
    <location>
        <begin position="190"/>
        <end position="255"/>
    </location>
</feature>
<sequence>MNPCGRAVTTRAGLIGEWVTKILVFGALPLWGLAAYVRSLFQDTPAPALHGAGLAVVVLTVSMSGLVVAGLWIGRGKESPWRRQGIALLLAGVVMSLALYAVAPHSGVFFAMVPLWALMVRLPLPWAIGTSLLIIGAVGVLGELFRTGGADAGLMAAFGGLSLGALASRQAAAAQEATRRAEAANAVLAERSHIAREIHDILAHSLSAQIVHLEGARLLLSRDGDRVQALDRVERARDLARSGLEETRRSLATLRGEIPEPQEVIAELAEEFHASTGRPCDVHVAGTPRELSPQAGLAVVRTAQEALTNIRKHAPGARAHVVLRYLNGKVELEVTDTGGTEPTLDLGGGGYGLVGMRERAELIDGTLETGPVSCGGTTPHTPRNNPDGKGFRVSLQVPA</sequence>
<gene>
    <name evidence="13" type="ORF">AGRA3207_001602</name>
</gene>
<feature type="transmembrane region" description="Helical" evidence="10">
    <location>
        <begin position="12"/>
        <end position="37"/>
    </location>
</feature>
<feature type="transmembrane region" description="Helical" evidence="10">
    <location>
        <begin position="85"/>
        <end position="103"/>
    </location>
</feature>
<feature type="compositionally biased region" description="Polar residues" evidence="9">
    <location>
        <begin position="375"/>
        <end position="384"/>
    </location>
</feature>
<keyword evidence="4" id="KW-0808">Transferase</keyword>
<dbReference type="InterPro" id="IPR011712">
    <property type="entry name" value="Sig_transdc_His_kin_sub3_dim/P"/>
</dbReference>
<evidence type="ECO:0000313" key="13">
    <source>
        <dbReference type="EMBL" id="QXJ20823.1"/>
    </source>
</evidence>
<keyword evidence="14" id="KW-1185">Reference proteome</keyword>
<evidence type="ECO:0000256" key="10">
    <source>
        <dbReference type="SAM" id="Phobius"/>
    </source>
</evidence>
<evidence type="ECO:0000259" key="12">
    <source>
        <dbReference type="Pfam" id="PF07730"/>
    </source>
</evidence>
<evidence type="ECO:0000256" key="7">
    <source>
        <dbReference type="ARBA" id="ARBA00022840"/>
    </source>
</evidence>
<evidence type="ECO:0000256" key="3">
    <source>
        <dbReference type="ARBA" id="ARBA00022553"/>
    </source>
</evidence>
<reference evidence="13" key="1">
    <citation type="submission" date="2020-07" db="EMBL/GenBank/DDBJ databases">
        <authorList>
            <person name="Tarantini F.S."/>
            <person name="Hong K.W."/>
            <person name="Chan K.G."/>
        </authorList>
    </citation>
    <scope>NUCLEOTIDE SEQUENCE</scope>
    <source>
        <strain evidence="13">32-07</strain>
    </source>
</reference>
<name>A0ABX8QQB3_9ACTN</name>
<dbReference type="Pfam" id="PF07730">
    <property type="entry name" value="HisKA_3"/>
    <property type="match status" value="1"/>
</dbReference>
<dbReference type="Gene3D" id="1.20.5.1930">
    <property type="match status" value="1"/>
</dbReference>
<dbReference type="InterPro" id="IPR036890">
    <property type="entry name" value="HATPase_C_sf"/>
</dbReference>
<organism evidence="13 14">
    <name type="scientific">Actinomadura graeca</name>
    <dbReference type="NCBI Taxonomy" id="2750812"/>
    <lineage>
        <taxon>Bacteria</taxon>
        <taxon>Bacillati</taxon>
        <taxon>Actinomycetota</taxon>
        <taxon>Actinomycetes</taxon>
        <taxon>Streptosporangiales</taxon>
        <taxon>Thermomonosporaceae</taxon>
        <taxon>Actinomadura</taxon>
    </lineage>
</organism>